<dbReference type="OrthoDB" id="196547at2759"/>
<accession>A0A8J6K8J3</accession>
<evidence type="ECO:0000256" key="1">
    <source>
        <dbReference type="ARBA" id="ARBA00022700"/>
    </source>
</evidence>
<dbReference type="InterPro" id="IPR024066">
    <property type="entry name" value="RGS_subdom1/3"/>
</dbReference>
<dbReference type="InterPro" id="IPR016137">
    <property type="entry name" value="RGS"/>
</dbReference>
<dbReference type="FunFam" id="1.10.167.10:FF:000001">
    <property type="entry name" value="Putative regulator of g-protein signaling 12"/>
    <property type="match status" value="1"/>
</dbReference>
<reference evidence="4" key="1">
    <citation type="thesis" date="2020" institute="ProQuest LLC" country="789 East Eisenhower Parkway, Ann Arbor, MI, USA">
        <title>Comparative Genomics and Chromosome Evolution.</title>
        <authorList>
            <person name="Mudd A.B."/>
        </authorList>
    </citation>
    <scope>NUCLEOTIDE SEQUENCE</scope>
    <source>
        <strain evidence="4">HN-11 Male</strain>
        <tissue evidence="4">Kidney and liver</tissue>
    </source>
</reference>
<dbReference type="SMART" id="SM00315">
    <property type="entry name" value="RGS"/>
    <property type="match status" value="1"/>
</dbReference>
<dbReference type="InterPro" id="IPR044926">
    <property type="entry name" value="RGS_subdomain_2"/>
</dbReference>
<evidence type="ECO:0000256" key="2">
    <source>
        <dbReference type="ARBA" id="ARBA00053238"/>
    </source>
</evidence>
<organism evidence="4 5">
    <name type="scientific">Eleutherodactylus coqui</name>
    <name type="common">Puerto Rican coqui</name>
    <dbReference type="NCBI Taxonomy" id="57060"/>
    <lineage>
        <taxon>Eukaryota</taxon>
        <taxon>Metazoa</taxon>
        <taxon>Chordata</taxon>
        <taxon>Craniata</taxon>
        <taxon>Vertebrata</taxon>
        <taxon>Euteleostomi</taxon>
        <taxon>Amphibia</taxon>
        <taxon>Batrachia</taxon>
        <taxon>Anura</taxon>
        <taxon>Neobatrachia</taxon>
        <taxon>Hyloidea</taxon>
        <taxon>Eleutherodactylidae</taxon>
        <taxon>Eleutherodactylinae</taxon>
        <taxon>Eleutherodactylus</taxon>
        <taxon>Eleutherodactylus</taxon>
    </lineage>
</organism>
<evidence type="ECO:0000313" key="4">
    <source>
        <dbReference type="EMBL" id="KAG9483081.1"/>
    </source>
</evidence>
<dbReference type="AlphaFoldDB" id="A0A8J6K8J3"/>
<dbReference type="Proteomes" id="UP000770717">
    <property type="component" value="Unassembled WGS sequence"/>
</dbReference>
<dbReference type="PANTHER" id="PTHR10845:SF275">
    <property type="entry name" value="REGULATOR OF G-PROTEIN SIGNALING 16 ISOFORM X1"/>
    <property type="match status" value="1"/>
</dbReference>
<gene>
    <name evidence="4" type="ORF">GDO78_009170</name>
</gene>
<sequence>MMYLNSFNPDAFLCDKAKELRSSIGTFIHKVDVGHKLMPSSLYKKKDNHRNCMKEAMKWKESFSQLLSSKEGLSAFRTFLKTEFSEENLEFWAACEDYKKTPSANKLPAKAQCIFQEFLQIGAPREVNIDHKTREFTRQQVAGACRNCFDAAQEQTRTLMEKDSYPRFLKSPLYQQLLTQSSIKKLKLTFT</sequence>
<evidence type="ECO:0000313" key="5">
    <source>
        <dbReference type="Proteomes" id="UP000770717"/>
    </source>
</evidence>
<dbReference type="PROSITE" id="PS50132">
    <property type="entry name" value="RGS"/>
    <property type="match status" value="1"/>
</dbReference>
<comment type="caution">
    <text evidence="4">The sequence shown here is derived from an EMBL/GenBank/DDBJ whole genome shotgun (WGS) entry which is preliminary data.</text>
</comment>
<evidence type="ECO:0000259" key="3">
    <source>
        <dbReference type="PROSITE" id="PS50132"/>
    </source>
</evidence>
<dbReference type="Pfam" id="PF00615">
    <property type="entry name" value="RGS"/>
    <property type="match status" value="1"/>
</dbReference>
<feature type="domain" description="RGS" evidence="3">
    <location>
        <begin position="62"/>
        <end position="178"/>
    </location>
</feature>
<dbReference type="GO" id="GO:0009968">
    <property type="term" value="P:negative regulation of signal transduction"/>
    <property type="evidence" value="ECO:0007669"/>
    <property type="project" value="UniProtKB-KW"/>
</dbReference>
<dbReference type="PRINTS" id="PR01301">
    <property type="entry name" value="RGSPROTEIN"/>
</dbReference>
<dbReference type="FunFam" id="1.10.196.10:FF:000001">
    <property type="entry name" value="Regulator of G-protein signaling 8"/>
    <property type="match status" value="1"/>
</dbReference>
<dbReference type="InterPro" id="IPR036305">
    <property type="entry name" value="RGS_sf"/>
</dbReference>
<dbReference type="Gene3D" id="1.10.167.10">
    <property type="entry name" value="Regulator of G-protein Signalling 4, domain 2"/>
    <property type="match status" value="1"/>
</dbReference>
<dbReference type="PANTHER" id="PTHR10845">
    <property type="entry name" value="REGULATOR OF G PROTEIN SIGNALING"/>
    <property type="match status" value="1"/>
</dbReference>
<keyword evidence="5" id="KW-1185">Reference proteome</keyword>
<name>A0A8J6K8J3_ELECQ</name>
<dbReference type="EMBL" id="WNTK01000005">
    <property type="protein sequence ID" value="KAG9483081.1"/>
    <property type="molecule type" value="Genomic_DNA"/>
</dbReference>
<dbReference type="SUPFAM" id="SSF48097">
    <property type="entry name" value="Regulator of G-protein signaling, RGS"/>
    <property type="match status" value="1"/>
</dbReference>
<dbReference type="Gene3D" id="1.10.196.10">
    <property type="match status" value="1"/>
</dbReference>
<proteinExistence type="predicted"/>
<protein>
    <recommendedName>
        <fullName evidence="3">RGS domain-containing protein</fullName>
    </recommendedName>
</protein>
<keyword evidence="1" id="KW-0734">Signal transduction inhibitor</keyword>
<comment type="function">
    <text evidence="2">Regulates G protein-coupled receptor signaling cascades, including signaling downstream of the N-formylpeptide chemoattractant receptors and leukotriene receptors. Inhibits B cell chemotaxis. Inhibits signal transduction by increasing the GTPase activity of G protein alpha subunits, thereby driving them into their inactive GDP-bound form.</text>
</comment>